<evidence type="ECO:0000313" key="1">
    <source>
        <dbReference type="EMBL" id="RNA40576.1"/>
    </source>
</evidence>
<evidence type="ECO:0000313" key="2">
    <source>
        <dbReference type="Proteomes" id="UP000276133"/>
    </source>
</evidence>
<accession>A0A3M7SXX0</accession>
<sequence length="94" mass="11175">MIFISFVIFPEFVLEKRKKEIFFVEFLSDGKKVILELLSISCLICLKNIPYESRLKILNLTTLEERRKRGDLIQIYFILIVIPIKLMLKCGFNF</sequence>
<organism evidence="1 2">
    <name type="scientific">Brachionus plicatilis</name>
    <name type="common">Marine rotifer</name>
    <name type="synonym">Brachionus muelleri</name>
    <dbReference type="NCBI Taxonomy" id="10195"/>
    <lineage>
        <taxon>Eukaryota</taxon>
        <taxon>Metazoa</taxon>
        <taxon>Spiralia</taxon>
        <taxon>Gnathifera</taxon>
        <taxon>Rotifera</taxon>
        <taxon>Eurotatoria</taxon>
        <taxon>Monogononta</taxon>
        <taxon>Pseudotrocha</taxon>
        <taxon>Ploima</taxon>
        <taxon>Brachionidae</taxon>
        <taxon>Brachionus</taxon>
    </lineage>
</organism>
<dbReference type="Proteomes" id="UP000276133">
    <property type="component" value="Unassembled WGS sequence"/>
</dbReference>
<name>A0A3M7SXX0_BRAPC</name>
<keyword evidence="2" id="KW-1185">Reference proteome</keyword>
<dbReference type="AlphaFoldDB" id="A0A3M7SXX0"/>
<reference evidence="1 2" key="1">
    <citation type="journal article" date="2018" name="Sci. Rep.">
        <title>Genomic signatures of local adaptation to the degree of environmental predictability in rotifers.</title>
        <authorList>
            <person name="Franch-Gras L."/>
            <person name="Hahn C."/>
            <person name="Garcia-Roger E.M."/>
            <person name="Carmona M.J."/>
            <person name="Serra M."/>
            <person name="Gomez A."/>
        </authorList>
    </citation>
    <scope>NUCLEOTIDE SEQUENCE [LARGE SCALE GENOMIC DNA]</scope>
    <source>
        <strain evidence="1">HYR1</strain>
    </source>
</reference>
<comment type="caution">
    <text evidence="1">The sequence shown here is derived from an EMBL/GenBank/DDBJ whole genome shotgun (WGS) entry which is preliminary data.</text>
</comment>
<gene>
    <name evidence="1" type="ORF">BpHYR1_004153</name>
</gene>
<dbReference type="EMBL" id="REGN01000630">
    <property type="protein sequence ID" value="RNA40576.1"/>
    <property type="molecule type" value="Genomic_DNA"/>
</dbReference>
<protein>
    <submittedName>
        <fullName evidence="1">Uncharacterized protein</fullName>
    </submittedName>
</protein>
<proteinExistence type="predicted"/>